<feature type="domain" description="EAL" evidence="2">
    <location>
        <begin position="397"/>
        <end position="638"/>
    </location>
</feature>
<dbReference type="SUPFAM" id="SSF141868">
    <property type="entry name" value="EAL domain-like"/>
    <property type="match status" value="1"/>
</dbReference>
<dbReference type="CDD" id="cd01948">
    <property type="entry name" value="EAL"/>
    <property type="match status" value="1"/>
</dbReference>
<keyword evidence="1" id="KW-0472">Membrane</keyword>
<gene>
    <name evidence="4" type="ORF">CP985_06535</name>
</gene>
<name>A0AAX2AI26_9BACT</name>
<dbReference type="Gene3D" id="3.30.70.270">
    <property type="match status" value="1"/>
</dbReference>
<dbReference type="KEGG" id="amyt:AMYT_1812"/>
<evidence type="ECO:0000259" key="2">
    <source>
        <dbReference type="PROSITE" id="PS50883"/>
    </source>
</evidence>
<dbReference type="GO" id="GO:0071111">
    <property type="term" value="F:cyclic-guanylate-specific phosphodiesterase activity"/>
    <property type="evidence" value="ECO:0007669"/>
    <property type="project" value="InterPro"/>
</dbReference>
<dbReference type="RefSeq" id="WP_114842225.1">
    <property type="nucleotide sequence ID" value="NZ_CP031219.1"/>
</dbReference>
<dbReference type="CDD" id="cd01949">
    <property type="entry name" value="GGDEF"/>
    <property type="match status" value="1"/>
</dbReference>
<evidence type="ECO:0000313" key="5">
    <source>
        <dbReference type="Proteomes" id="UP000290092"/>
    </source>
</evidence>
<feature type="domain" description="GGDEF" evidence="3">
    <location>
        <begin position="250"/>
        <end position="387"/>
    </location>
</feature>
<dbReference type="Pfam" id="PF00563">
    <property type="entry name" value="EAL"/>
    <property type="match status" value="1"/>
</dbReference>
<evidence type="ECO:0008006" key="6">
    <source>
        <dbReference type="Google" id="ProtNLM"/>
    </source>
</evidence>
<dbReference type="InterPro" id="IPR043128">
    <property type="entry name" value="Rev_trsase/Diguanyl_cyclase"/>
</dbReference>
<dbReference type="EMBL" id="NXID01000020">
    <property type="protein sequence ID" value="RXK15829.1"/>
    <property type="molecule type" value="Genomic_DNA"/>
</dbReference>
<dbReference type="PANTHER" id="PTHR33121">
    <property type="entry name" value="CYCLIC DI-GMP PHOSPHODIESTERASE PDEF"/>
    <property type="match status" value="1"/>
</dbReference>
<dbReference type="InterPro" id="IPR000160">
    <property type="entry name" value="GGDEF_dom"/>
</dbReference>
<keyword evidence="1" id="KW-1133">Transmembrane helix</keyword>
<keyword evidence="1" id="KW-0812">Transmembrane</keyword>
<dbReference type="SMART" id="SM00052">
    <property type="entry name" value="EAL"/>
    <property type="match status" value="1"/>
</dbReference>
<dbReference type="InterPro" id="IPR029787">
    <property type="entry name" value="Nucleotide_cyclase"/>
</dbReference>
<dbReference type="PROSITE" id="PS50887">
    <property type="entry name" value="GGDEF"/>
    <property type="match status" value="1"/>
</dbReference>
<dbReference type="NCBIfam" id="TIGR00254">
    <property type="entry name" value="GGDEF"/>
    <property type="match status" value="1"/>
</dbReference>
<dbReference type="PROSITE" id="PS50883">
    <property type="entry name" value="EAL"/>
    <property type="match status" value="1"/>
</dbReference>
<dbReference type="InterPro" id="IPR035919">
    <property type="entry name" value="EAL_sf"/>
</dbReference>
<dbReference type="PANTHER" id="PTHR33121:SF71">
    <property type="entry name" value="OXYGEN SENSOR PROTEIN DOSP"/>
    <property type="match status" value="1"/>
</dbReference>
<dbReference type="Proteomes" id="UP000290092">
    <property type="component" value="Unassembled WGS sequence"/>
</dbReference>
<sequence length="638" mass="73866">MKKVFFFKNSLFLIFFVVVASFILLFLLYGTVKLENTIQKKMVEISTTDVISIIKNSAETINRQLDKTKSYNVQIKENEALQKDIEEKLEALITQNIKYVYLLYKDERGVFRFLVDGAKSENKAFINQKFDIDNEKWLSIYTTKKPTLIKNKYLKQLSITYLVPILNNDNVELVFAVDFSVEKLDEINKIITLMKNGIIGIISILILFLIVLIIQAIKYLSVKRSAYIDRLTNVYNRNYLHELETFINLDQYIIGAIDIDHFKVINDTYGHDIGDKVLRQISHIILSSIRAKEDIVIRYGGEEFLILAKVKREDRFIALNVIERIFTNIQKSKIHISKKDVLEVSVSIGVNLEPNKSRTFSQAFKLADIALYNAKNKGRNNIQIYDETNKRFDDNNGLLSINEIKEAIEEKRVICYYQKIVNDEEEKYTQYEALLRIVDKNGNIVTPDKILPVIKGTFLLRNISKRVLKICFEKLLEEPNIMINVNLNPQDIVNDSVLDILKRFASKPNISNRLGIEISESEDLINCKDSKENILLLKQLGYKIYIDDFGSGYSNFIYLAEVNSDFIKIDGTIIKKILDDKIAFLLVKSIVQFAKEANIEVIAEYVCNKEIYEKVKSLGIKYSQGFYFSIPKEFDKKS</sequence>
<keyword evidence="5" id="KW-1185">Reference proteome</keyword>
<protein>
    <recommendedName>
        <fullName evidence="6">Diguanylate cyclase/phosphodiesterase</fullName>
    </recommendedName>
</protein>
<proteinExistence type="predicted"/>
<dbReference type="SMART" id="SM00267">
    <property type="entry name" value="GGDEF"/>
    <property type="match status" value="1"/>
</dbReference>
<dbReference type="SUPFAM" id="SSF55073">
    <property type="entry name" value="Nucleotide cyclase"/>
    <property type="match status" value="1"/>
</dbReference>
<dbReference type="InterPro" id="IPR050706">
    <property type="entry name" value="Cyclic-di-GMP_PDE-like"/>
</dbReference>
<dbReference type="Pfam" id="PF00990">
    <property type="entry name" value="GGDEF"/>
    <property type="match status" value="1"/>
</dbReference>
<dbReference type="InterPro" id="IPR001633">
    <property type="entry name" value="EAL_dom"/>
</dbReference>
<dbReference type="AlphaFoldDB" id="A0AAX2AI26"/>
<evidence type="ECO:0000313" key="4">
    <source>
        <dbReference type="EMBL" id="RXK15829.1"/>
    </source>
</evidence>
<evidence type="ECO:0000256" key="1">
    <source>
        <dbReference type="SAM" id="Phobius"/>
    </source>
</evidence>
<accession>A0AAX2AI26</accession>
<feature type="transmembrane region" description="Helical" evidence="1">
    <location>
        <begin position="12"/>
        <end position="32"/>
    </location>
</feature>
<dbReference type="Gene3D" id="3.20.20.450">
    <property type="entry name" value="EAL domain"/>
    <property type="match status" value="1"/>
</dbReference>
<evidence type="ECO:0000259" key="3">
    <source>
        <dbReference type="PROSITE" id="PS50887"/>
    </source>
</evidence>
<comment type="caution">
    <text evidence="4">The sequence shown here is derived from an EMBL/GenBank/DDBJ whole genome shotgun (WGS) entry which is preliminary data.</text>
</comment>
<feature type="transmembrane region" description="Helical" evidence="1">
    <location>
        <begin position="197"/>
        <end position="217"/>
    </location>
</feature>
<organism evidence="4 5">
    <name type="scientific">Malaciobacter mytili LMG 24559</name>
    <dbReference type="NCBI Taxonomy" id="1032238"/>
    <lineage>
        <taxon>Bacteria</taxon>
        <taxon>Pseudomonadati</taxon>
        <taxon>Campylobacterota</taxon>
        <taxon>Epsilonproteobacteria</taxon>
        <taxon>Campylobacterales</taxon>
        <taxon>Arcobacteraceae</taxon>
        <taxon>Malaciobacter</taxon>
    </lineage>
</organism>
<reference evidence="4 5" key="1">
    <citation type="submission" date="2017-09" db="EMBL/GenBank/DDBJ databases">
        <title>Genomics of the genus Arcobacter.</title>
        <authorList>
            <person name="Perez-Cataluna A."/>
            <person name="Figueras M.J."/>
            <person name="Salas-Masso N."/>
        </authorList>
    </citation>
    <scope>NUCLEOTIDE SEQUENCE [LARGE SCALE GENOMIC DNA]</scope>
    <source>
        <strain evidence="4 5">CECT 7386</strain>
    </source>
</reference>